<feature type="transmembrane region" description="Helical" evidence="5">
    <location>
        <begin position="57"/>
        <end position="78"/>
    </location>
</feature>
<keyword evidence="8" id="KW-1185">Reference proteome</keyword>
<sequence length="125" mass="14460">MSIPELSAILEKGIKHGTHLLSRLAHFRQRRRLLFFLLSSSVSIACILIGMRVSGLIVTYTLMNLALILPSAIHHGIFMRAWLELKPYIAKLEDEFDRRQLEEPSKREAEEAEFWEPIAKVYQLT</sequence>
<dbReference type="AlphaFoldDB" id="A0A448X7Y8"/>
<evidence type="ECO:0000256" key="3">
    <source>
        <dbReference type="ARBA" id="ARBA00022989"/>
    </source>
</evidence>
<comment type="caution">
    <text evidence="7">The sequence shown here is derived from an EMBL/GenBank/DDBJ whole genome shotgun (WGS) entry which is preliminary data.</text>
</comment>
<protein>
    <recommendedName>
        <fullName evidence="6">RETREG1-3/ARL6IP-like N-terminal reticulon-homology domain-containing protein</fullName>
    </recommendedName>
</protein>
<name>A0A448X7Y8_9PLAT</name>
<evidence type="ECO:0000313" key="7">
    <source>
        <dbReference type="EMBL" id="VEL30386.1"/>
    </source>
</evidence>
<feature type="transmembrane region" description="Helical" evidence="5">
    <location>
        <begin position="33"/>
        <end position="51"/>
    </location>
</feature>
<evidence type="ECO:0000259" key="6">
    <source>
        <dbReference type="Pfam" id="PF24456"/>
    </source>
</evidence>
<evidence type="ECO:0000256" key="4">
    <source>
        <dbReference type="ARBA" id="ARBA00023136"/>
    </source>
</evidence>
<reference evidence="7" key="1">
    <citation type="submission" date="2018-11" db="EMBL/GenBank/DDBJ databases">
        <authorList>
            <consortium name="Pathogen Informatics"/>
        </authorList>
    </citation>
    <scope>NUCLEOTIDE SEQUENCE</scope>
</reference>
<dbReference type="Pfam" id="PF24456">
    <property type="entry name" value="RHD_RETREG1-3"/>
    <property type="match status" value="1"/>
</dbReference>
<dbReference type="GO" id="GO:0005783">
    <property type="term" value="C:endoplasmic reticulum"/>
    <property type="evidence" value="ECO:0007669"/>
    <property type="project" value="UniProtKB-ARBA"/>
</dbReference>
<accession>A0A448X7Y8</accession>
<evidence type="ECO:0000256" key="2">
    <source>
        <dbReference type="ARBA" id="ARBA00022692"/>
    </source>
</evidence>
<dbReference type="GO" id="GO:0016020">
    <property type="term" value="C:membrane"/>
    <property type="evidence" value="ECO:0007669"/>
    <property type="project" value="UniProtKB-SubCell"/>
</dbReference>
<dbReference type="Proteomes" id="UP000784294">
    <property type="component" value="Unassembled WGS sequence"/>
</dbReference>
<feature type="domain" description="RETREG1-3/ARL6IP-like N-terminal reticulon-homology" evidence="6">
    <location>
        <begin position="1"/>
        <end position="93"/>
    </location>
</feature>
<evidence type="ECO:0000256" key="5">
    <source>
        <dbReference type="SAM" id="Phobius"/>
    </source>
</evidence>
<organism evidence="7 8">
    <name type="scientific">Protopolystoma xenopodis</name>
    <dbReference type="NCBI Taxonomy" id="117903"/>
    <lineage>
        <taxon>Eukaryota</taxon>
        <taxon>Metazoa</taxon>
        <taxon>Spiralia</taxon>
        <taxon>Lophotrochozoa</taxon>
        <taxon>Platyhelminthes</taxon>
        <taxon>Monogenea</taxon>
        <taxon>Polyopisthocotylea</taxon>
        <taxon>Polystomatidea</taxon>
        <taxon>Polystomatidae</taxon>
        <taxon>Protopolystoma</taxon>
    </lineage>
</organism>
<dbReference type="InterPro" id="IPR057282">
    <property type="entry name" value="RETREG1-3-like_RHD"/>
</dbReference>
<evidence type="ECO:0000256" key="1">
    <source>
        <dbReference type="ARBA" id="ARBA00004141"/>
    </source>
</evidence>
<dbReference type="OrthoDB" id="6272171at2759"/>
<keyword evidence="2 5" id="KW-0812">Transmembrane</keyword>
<keyword evidence="4 5" id="KW-0472">Membrane</keyword>
<gene>
    <name evidence="7" type="ORF">PXEA_LOCUS23826</name>
</gene>
<comment type="subcellular location">
    <subcellularLocation>
        <location evidence="1">Membrane</location>
        <topology evidence="1">Multi-pass membrane protein</topology>
    </subcellularLocation>
</comment>
<proteinExistence type="predicted"/>
<keyword evidence="3 5" id="KW-1133">Transmembrane helix</keyword>
<evidence type="ECO:0000313" key="8">
    <source>
        <dbReference type="Proteomes" id="UP000784294"/>
    </source>
</evidence>
<dbReference type="EMBL" id="CAAALY010111890">
    <property type="protein sequence ID" value="VEL30386.1"/>
    <property type="molecule type" value="Genomic_DNA"/>
</dbReference>